<dbReference type="PROSITE" id="PS50235">
    <property type="entry name" value="USP_3"/>
    <property type="match status" value="1"/>
</dbReference>
<dbReference type="STRING" id="2018661.A0A2A2LX52"/>
<dbReference type="InterPro" id="IPR038765">
    <property type="entry name" value="Papain-like_cys_pep_sf"/>
</dbReference>
<dbReference type="PANTHER" id="PTHR24006">
    <property type="entry name" value="UBIQUITIN CARBOXYL-TERMINAL HYDROLASE"/>
    <property type="match status" value="1"/>
</dbReference>
<dbReference type="GO" id="GO:0016579">
    <property type="term" value="P:protein deubiquitination"/>
    <property type="evidence" value="ECO:0007669"/>
    <property type="project" value="InterPro"/>
</dbReference>
<dbReference type="PROSITE" id="PS00972">
    <property type="entry name" value="USP_1"/>
    <property type="match status" value="1"/>
</dbReference>
<dbReference type="PANTHER" id="PTHR24006:SF644">
    <property type="entry name" value="UBIQUITIN CARBOXYL-TERMINAL HYDROLASE 7"/>
    <property type="match status" value="1"/>
</dbReference>
<evidence type="ECO:0000256" key="2">
    <source>
        <dbReference type="SAM" id="MobiDB-lite"/>
    </source>
</evidence>
<dbReference type="GO" id="GO:0004843">
    <property type="term" value="F:cysteine-type deubiquitinase activity"/>
    <property type="evidence" value="ECO:0007669"/>
    <property type="project" value="InterPro"/>
</dbReference>
<dbReference type="EMBL" id="LIAE01006358">
    <property type="protein sequence ID" value="PAV90743.1"/>
    <property type="molecule type" value="Genomic_DNA"/>
</dbReference>
<dbReference type="Proteomes" id="UP000218231">
    <property type="component" value="Unassembled WGS sequence"/>
</dbReference>
<organism evidence="4 5">
    <name type="scientific">Diploscapter pachys</name>
    <dbReference type="NCBI Taxonomy" id="2018661"/>
    <lineage>
        <taxon>Eukaryota</taxon>
        <taxon>Metazoa</taxon>
        <taxon>Ecdysozoa</taxon>
        <taxon>Nematoda</taxon>
        <taxon>Chromadorea</taxon>
        <taxon>Rhabditida</taxon>
        <taxon>Rhabditina</taxon>
        <taxon>Rhabditomorpha</taxon>
        <taxon>Rhabditoidea</taxon>
        <taxon>Rhabditidae</taxon>
        <taxon>Diploscapter</taxon>
    </lineage>
</organism>
<proteinExistence type="inferred from homology"/>
<dbReference type="InterPro" id="IPR018200">
    <property type="entry name" value="USP_CS"/>
</dbReference>
<feature type="region of interest" description="Disordered" evidence="2">
    <location>
        <begin position="1"/>
        <end position="61"/>
    </location>
</feature>
<keyword evidence="5" id="KW-1185">Reference proteome</keyword>
<reference evidence="4 5" key="1">
    <citation type="journal article" date="2017" name="Curr. Biol.">
        <title>Genome architecture and evolution of a unichromosomal asexual nematode.</title>
        <authorList>
            <person name="Fradin H."/>
            <person name="Zegar C."/>
            <person name="Gutwein M."/>
            <person name="Lucas J."/>
            <person name="Kovtun M."/>
            <person name="Corcoran D."/>
            <person name="Baugh L.R."/>
            <person name="Kiontke K."/>
            <person name="Gunsalus K."/>
            <person name="Fitch D.H."/>
            <person name="Piano F."/>
        </authorList>
    </citation>
    <scope>NUCLEOTIDE SEQUENCE [LARGE SCALE GENOMIC DNA]</scope>
    <source>
        <strain evidence="4">PF1309</strain>
    </source>
</reference>
<comment type="similarity">
    <text evidence="1">Belongs to the peptidase C19 family.</text>
</comment>
<dbReference type="GO" id="GO:0005829">
    <property type="term" value="C:cytosol"/>
    <property type="evidence" value="ECO:0007669"/>
    <property type="project" value="TreeGrafter"/>
</dbReference>
<name>A0A2A2LX52_9BILA</name>
<accession>A0A2A2LX52</accession>
<dbReference type="GO" id="GO:0031647">
    <property type="term" value="P:regulation of protein stability"/>
    <property type="evidence" value="ECO:0007669"/>
    <property type="project" value="TreeGrafter"/>
</dbReference>
<sequence>MMLDLNKSIKPSESSSAMQSTSHESIIQENKASEADETSESDLLSVSSESEAELVESKVSSAEITEMTGTASYKEDSNKQLTIRETLIACPNSTSTTSVSTSPIKELIVEEKEPQYIFFNEKSEDEQTEEMQSTGTIEFAIEGFNEFVTNRQNGEPNRRSYKIKIRELFWNIYVLIRQMYSKALPRTFDRNATTTFGPNMGDYGYAKFVKIEVSTSISVEQDGQRLVGLLNQGATCYMNSLLQSLFHTNKLRKAVYDMPILDDPIDTNVGLALQKLDSFRFNYRFDSFLWLGSDGDLHAARCARALQNSA</sequence>
<evidence type="ECO:0000313" key="4">
    <source>
        <dbReference type="EMBL" id="PAV90743.1"/>
    </source>
</evidence>
<dbReference type="AlphaFoldDB" id="A0A2A2LX52"/>
<protein>
    <recommendedName>
        <fullName evidence="3">USP domain-containing protein</fullName>
    </recommendedName>
</protein>
<feature type="domain" description="USP" evidence="3">
    <location>
        <begin position="227"/>
        <end position="310"/>
    </location>
</feature>
<evidence type="ECO:0000256" key="1">
    <source>
        <dbReference type="ARBA" id="ARBA00009085"/>
    </source>
</evidence>
<dbReference type="SUPFAM" id="SSF54001">
    <property type="entry name" value="Cysteine proteinases"/>
    <property type="match status" value="1"/>
</dbReference>
<gene>
    <name evidence="4" type="ORF">WR25_23126</name>
</gene>
<dbReference type="GO" id="GO:0005634">
    <property type="term" value="C:nucleus"/>
    <property type="evidence" value="ECO:0007669"/>
    <property type="project" value="TreeGrafter"/>
</dbReference>
<dbReference type="Pfam" id="PF00443">
    <property type="entry name" value="UCH"/>
    <property type="match status" value="1"/>
</dbReference>
<comment type="caution">
    <text evidence="4">The sequence shown here is derived from an EMBL/GenBank/DDBJ whole genome shotgun (WGS) entry which is preliminary data.</text>
</comment>
<dbReference type="Gene3D" id="3.90.70.10">
    <property type="entry name" value="Cysteine proteinases"/>
    <property type="match status" value="1"/>
</dbReference>
<evidence type="ECO:0000313" key="5">
    <source>
        <dbReference type="Proteomes" id="UP000218231"/>
    </source>
</evidence>
<feature type="compositionally biased region" description="Polar residues" evidence="2">
    <location>
        <begin position="9"/>
        <end position="30"/>
    </location>
</feature>
<dbReference type="OrthoDB" id="289038at2759"/>
<dbReference type="InterPro" id="IPR001394">
    <property type="entry name" value="Peptidase_C19_UCH"/>
</dbReference>
<dbReference type="InterPro" id="IPR050164">
    <property type="entry name" value="Peptidase_C19"/>
</dbReference>
<evidence type="ECO:0000259" key="3">
    <source>
        <dbReference type="PROSITE" id="PS50235"/>
    </source>
</evidence>
<dbReference type="InterPro" id="IPR028889">
    <property type="entry name" value="USP"/>
</dbReference>